<dbReference type="Proteomes" id="UP000762676">
    <property type="component" value="Unassembled WGS sequence"/>
</dbReference>
<proteinExistence type="predicted"/>
<keyword evidence="2" id="KW-1185">Reference proteome</keyword>
<gene>
    <name evidence="1" type="ORF">ElyMa_001122300</name>
</gene>
<accession>A0AAV4HYA5</accession>
<name>A0AAV4HYA5_9GAST</name>
<comment type="caution">
    <text evidence="1">The sequence shown here is derived from an EMBL/GenBank/DDBJ whole genome shotgun (WGS) entry which is preliminary data.</text>
</comment>
<reference evidence="1 2" key="1">
    <citation type="journal article" date="2021" name="Elife">
        <title>Chloroplast acquisition without the gene transfer in kleptoplastic sea slugs, Plakobranchus ocellatus.</title>
        <authorList>
            <person name="Maeda T."/>
            <person name="Takahashi S."/>
            <person name="Yoshida T."/>
            <person name="Shimamura S."/>
            <person name="Takaki Y."/>
            <person name="Nagai Y."/>
            <person name="Toyoda A."/>
            <person name="Suzuki Y."/>
            <person name="Arimoto A."/>
            <person name="Ishii H."/>
            <person name="Satoh N."/>
            <person name="Nishiyama T."/>
            <person name="Hasebe M."/>
            <person name="Maruyama T."/>
            <person name="Minagawa J."/>
            <person name="Obokata J."/>
            <person name="Shigenobu S."/>
        </authorList>
    </citation>
    <scope>NUCLEOTIDE SEQUENCE [LARGE SCALE GENOMIC DNA]</scope>
</reference>
<protein>
    <submittedName>
        <fullName evidence="1">Uncharacterized protein</fullName>
    </submittedName>
</protein>
<dbReference type="EMBL" id="BMAT01002238">
    <property type="protein sequence ID" value="GFS02401.1"/>
    <property type="molecule type" value="Genomic_DNA"/>
</dbReference>
<dbReference type="AlphaFoldDB" id="A0AAV4HYA5"/>
<sequence>MLNSTHKFRLQRTSYSQILRLFYSAFPIPPRHPTDFHQNRHCWGRKHIRCLADRFRIWHYQSSWRNISSLGCPWLHPLLSSGGFSHHGHFSVTSKGTWDCR</sequence>
<evidence type="ECO:0000313" key="2">
    <source>
        <dbReference type="Proteomes" id="UP000762676"/>
    </source>
</evidence>
<organism evidence="1 2">
    <name type="scientific">Elysia marginata</name>
    <dbReference type="NCBI Taxonomy" id="1093978"/>
    <lineage>
        <taxon>Eukaryota</taxon>
        <taxon>Metazoa</taxon>
        <taxon>Spiralia</taxon>
        <taxon>Lophotrochozoa</taxon>
        <taxon>Mollusca</taxon>
        <taxon>Gastropoda</taxon>
        <taxon>Heterobranchia</taxon>
        <taxon>Euthyneura</taxon>
        <taxon>Panpulmonata</taxon>
        <taxon>Sacoglossa</taxon>
        <taxon>Placobranchoidea</taxon>
        <taxon>Plakobranchidae</taxon>
        <taxon>Elysia</taxon>
    </lineage>
</organism>
<evidence type="ECO:0000313" key="1">
    <source>
        <dbReference type="EMBL" id="GFS02401.1"/>
    </source>
</evidence>